<dbReference type="GO" id="GO:0051301">
    <property type="term" value="P:cell division"/>
    <property type="evidence" value="ECO:0007669"/>
    <property type="project" value="InterPro"/>
</dbReference>
<dbReference type="EC" id="2.4.99.28" evidence="11"/>
<keyword evidence="9 11" id="KW-0472">Membrane</keyword>
<dbReference type="PANTHER" id="PTHR30474">
    <property type="entry name" value="CELL CYCLE PROTEIN"/>
    <property type="match status" value="1"/>
</dbReference>
<dbReference type="InterPro" id="IPR011923">
    <property type="entry name" value="RodA/MrdB"/>
</dbReference>
<keyword evidence="7 11" id="KW-0573">Peptidoglycan synthesis</keyword>
<reference evidence="12 13" key="1">
    <citation type="submission" date="2006-02" db="EMBL/GenBank/DDBJ databases">
        <authorList>
            <person name="Waterbury J."/>
            <person name="Ferriera S."/>
            <person name="Johnson J."/>
            <person name="Kravitz S."/>
            <person name="Halpern A."/>
            <person name="Remington K."/>
            <person name="Beeson K."/>
            <person name="Tran B."/>
            <person name="Rogers Y.-H."/>
            <person name="Friedman R."/>
            <person name="Venter J.C."/>
        </authorList>
    </citation>
    <scope>NUCLEOTIDE SEQUENCE [LARGE SCALE GENOMIC DNA]</scope>
    <source>
        <strain evidence="12 13">Nb-231</strain>
    </source>
</reference>
<evidence type="ECO:0000313" key="13">
    <source>
        <dbReference type="Proteomes" id="UP000003374"/>
    </source>
</evidence>
<feature type="transmembrane region" description="Helical" evidence="11">
    <location>
        <begin position="145"/>
        <end position="164"/>
    </location>
</feature>
<evidence type="ECO:0000256" key="10">
    <source>
        <dbReference type="ARBA" id="ARBA00023316"/>
    </source>
</evidence>
<dbReference type="HOGENOM" id="CLU_029243_2_2_6"/>
<feature type="transmembrane region" description="Helical" evidence="11">
    <location>
        <begin position="313"/>
        <end position="340"/>
    </location>
</feature>
<proteinExistence type="inferred from homology"/>
<feature type="transmembrane region" description="Helical" evidence="11">
    <location>
        <begin position="346"/>
        <end position="367"/>
    </location>
</feature>
<keyword evidence="6 11" id="KW-0133">Cell shape</keyword>
<keyword evidence="2 11" id="KW-1003">Cell membrane</keyword>
<dbReference type="InterPro" id="IPR001182">
    <property type="entry name" value="FtsW/RodA"/>
</dbReference>
<evidence type="ECO:0000256" key="9">
    <source>
        <dbReference type="ARBA" id="ARBA00023136"/>
    </source>
</evidence>
<feature type="transmembrane region" description="Helical" evidence="11">
    <location>
        <begin position="82"/>
        <end position="102"/>
    </location>
</feature>
<dbReference type="GO" id="GO:0032153">
    <property type="term" value="C:cell division site"/>
    <property type="evidence" value="ECO:0007669"/>
    <property type="project" value="TreeGrafter"/>
</dbReference>
<protein>
    <recommendedName>
        <fullName evidence="11">Peptidoglycan glycosyltransferase MrdB</fullName>
        <shortName evidence="11">PGT</shortName>
        <ecNumber evidence="11">2.4.99.28</ecNumber>
    </recommendedName>
    <alternativeName>
        <fullName evidence="11">Cell elongation protein RodA</fullName>
    </alternativeName>
    <alternativeName>
        <fullName evidence="11">Cell wall polymerase</fullName>
    </alternativeName>
    <alternativeName>
        <fullName evidence="11">Peptidoglycan polymerase</fullName>
        <shortName evidence="11">PG polymerase</shortName>
    </alternativeName>
</protein>
<organism evidence="12 13">
    <name type="scientific">Nitrococcus mobilis Nb-231</name>
    <dbReference type="NCBI Taxonomy" id="314278"/>
    <lineage>
        <taxon>Bacteria</taxon>
        <taxon>Pseudomonadati</taxon>
        <taxon>Pseudomonadota</taxon>
        <taxon>Gammaproteobacteria</taxon>
        <taxon>Chromatiales</taxon>
        <taxon>Ectothiorhodospiraceae</taxon>
        <taxon>Nitrococcus</taxon>
    </lineage>
</organism>
<keyword evidence="5 11" id="KW-0812">Transmembrane</keyword>
<dbReference type="AlphaFoldDB" id="A4BLX2"/>
<evidence type="ECO:0000256" key="8">
    <source>
        <dbReference type="ARBA" id="ARBA00022989"/>
    </source>
</evidence>
<feature type="transmembrane region" description="Helical" evidence="11">
    <location>
        <begin position="58"/>
        <end position="76"/>
    </location>
</feature>
<dbReference type="GO" id="GO:0009252">
    <property type="term" value="P:peptidoglycan biosynthetic process"/>
    <property type="evidence" value="ECO:0007669"/>
    <property type="project" value="UniProtKB-UniRule"/>
</dbReference>
<dbReference type="Proteomes" id="UP000003374">
    <property type="component" value="Unassembled WGS sequence"/>
</dbReference>
<dbReference type="PROSITE" id="PS00428">
    <property type="entry name" value="FTSW_RODA_SPOVE"/>
    <property type="match status" value="1"/>
</dbReference>
<evidence type="ECO:0000256" key="4">
    <source>
        <dbReference type="ARBA" id="ARBA00022679"/>
    </source>
</evidence>
<dbReference type="STRING" id="314278.NB231_15858"/>
<dbReference type="GO" id="GO:0005886">
    <property type="term" value="C:plasma membrane"/>
    <property type="evidence" value="ECO:0007669"/>
    <property type="project" value="UniProtKB-SubCell"/>
</dbReference>
<evidence type="ECO:0000256" key="5">
    <source>
        <dbReference type="ARBA" id="ARBA00022692"/>
    </source>
</evidence>
<dbReference type="GO" id="GO:0015648">
    <property type="term" value="F:lipid-linked peptidoglycan transporter activity"/>
    <property type="evidence" value="ECO:0007669"/>
    <property type="project" value="TreeGrafter"/>
</dbReference>
<dbReference type="NCBIfam" id="TIGR02210">
    <property type="entry name" value="rodA_shape"/>
    <property type="match status" value="1"/>
</dbReference>
<name>A4BLX2_9GAMM</name>
<evidence type="ECO:0000256" key="3">
    <source>
        <dbReference type="ARBA" id="ARBA00022676"/>
    </source>
</evidence>
<keyword evidence="13" id="KW-1185">Reference proteome</keyword>
<dbReference type="PANTHER" id="PTHR30474:SF1">
    <property type="entry name" value="PEPTIDOGLYCAN GLYCOSYLTRANSFERASE MRDB"/>
    <property type="match status" value="1"/>
</dbReference>
<comment type="similarity">
    <text evidence="11">Belongs to the SEDS family. MrdB/RodA subfamily.</text>
</comment>
<comment type="pathway">
    <text evidence="11">Cell wall biogenesis; peptidoglycan biosynthesis.</text>
</comment>
<evidence type="ECO:0000256" key="6">
    <source>
        <dbReference type="ARBA" id="ARBA00022960"/>
    </source>
</evidence>
<evidence type="ECO:0000256" key="1">
    <source>
        <dbReference type="ARBA" id="ARBA00004141"/>
    </source>
</evidence>
<feature type="transmembrane region" description="Helical" evidence="11">
    <location>
        <begin position="280"/>
        <end position="301"/>
    </location>
</feature>
<evidence type="ECO:0000256" key="7">
    <source>
        <dbReference type="ARBA" id="ARBA00022984"/>
    </source>
</evidence>
<dbReference type="EMBL" id="AAOF01000001">
    <property type="protein sequence ID" value="EAR23310.1"/>
    <property type="molecule type" value="Genomic_DNA"/>
</dbReference>
<comment type="catalytic activity">
    <reaction evidence="11">
        <text>[GlcNAc-(1-&gt;4)-Mur2Ac(oyl-L-Ala-gamma-D-Glu-L-Lys-D-Ala-D-Ala)](n)-di-trans,octa-cis-undecaprenyl diphosphate + beta-D-GlcNAc-(1-&gt;4)-Mur2Ac(oyl-L-Ala-gamma-D-Glu-L-Lys-D-Ala-D-Ala)-di-trans,octa-cis-undecaprenyl diphosphate = [GlcNAc-(1-&gt;4)-Mur2Ac(oyl-L-Ala-gamma-D-Glu-L-Lys-D-Ala-D-Ala)](n+1)-di-trans,octa-cis-undecaprenyl diphosphate + di-trans,octa-cis-undecaprenyl diphosphate + H(+)</text>
        <dbReference type="Rhea" id="RHEA:23708"/>
        <dbReference type="Rhea" id="RHEA-COMP:9602"/>
        <dbReference type="Rhea" id="RHEA-COMP:9603"/>
        <dbReference type="ChEBI" id="CHEBI:15378"/>
        <dbReference type="ChEBI" id="CHEBI:58405"/>
        <dbReference type="ChEBI" id="CHEBI:60033"/>
        <dbReference type="ChEBI" id="CHEBI:78435"/>
        <dbReference type="EC" id="2.4.99.28"/>
    </reaction>
</comment>
<keyword evidence="10 11" id="KW-0961">Cell wall biogenesis/degradation</keyword>
<comment type="caution">
    <text evidence="12">The sequence shown here is derived from an EMBL/GenBank/DDBJ whole genome shotgun (WGS) entry which is preliminary data.</text>
</comment>
<dbReference type="Pfam" id="PF01098">
    <property type="entry name" value="FTSW_RODA_SPOVE"/>
    <property type="match status" value="1"/>
</dbReference>
<comment type="function">
    <text evidence="11">Peptidoglycan polymerase that is essential for cell wall elongation.</text>
</comment>
<dbReference type="InterPro" id="IPR018365">
    <property type="entry name" value="Cell_cycle_FtsW-rel_CS"/>
</dbReference>
<dbReference type="eggNOG" id="COG0772">
    <property type="taxonomic scope" value="Bacteria"/>
</dbReference>
<dbReference type="GO" id="GO:0071555">
    <property type="term" value="P:cell wall organization"/>
    <property type="evidence" value="ECO:0007669"/>
    <property type="project" value="UniProtKB-KW"/>
</dbReference>
<keyword evidence="11" id="KW-0997">Cell inner membrane</keyword>
<comment type="subcellular location">
    <subcellularLocation>
        <location evidence="11">Cell inner membrane</location>
        <topology evidence="11">Multi-pass membrane protein</topology>
    </subcellularLocation>
    <subcellularLocation>
        <location evidence="1">Membrane</location>
        <topology evidence="1">Multi-pass membrane protein</topology>
    </subcellularLocation>
</comment>
<feature type="transmembrane region" description="Helical" evidence="11">
    <location>
        <begin position="171"/>
        <end position="201"/>
    </location>
</feature>
<sequence>MRFNPTDSTVATTQLSFIQRRLHIDPTLLTPLLLLAVFGLIVLYSAFGAQIDQIDKQVVRLGIAFGVLFAVAQIPPRQLRRWAPWFYGLSLLLLFSVLLFGVAGGGAKRWLDLGVVRFQPSEMMKLALPMMLSAFLGARDLPPHWGRLAISLLLIVVPAGVIAIEPDLGTALLVTLSGLSVLFLVGLAWWVILTMIITMAASAPPLWFLLLHDYQRERVLTFLDPTRDPLGTGYHVIQSKIAIGSGGLYGKGWLNGSQAHLSFLPEQHTDFVFAVLAEEFGFIGVILLLVLYFMVIARGLHIASHAQDNYGRLLAGSIVLTFFIYFFVNIGMVSGLLPVVGLPLPLISYGGTSIVTLLAAFGMLMSIHTHRRLWVS</sequence>
<evidence type="ECO:0000256" key="11">
    <source>
        <dbReference type="HAMAP-Rule" id="MF_02079"/>
    </source>
</evidence>
<feature type="transmembrane region" description="Helical" evidence="11">
    <location>
        <begin position="28"/>
        <end position="46"/>
    </location>
</feature>
<dbReference type="GO" id="GO:0008955">
    <property type="term" value="F:peptidoglycan glycosyltransferase activity"/>
    <property type="evidence" value="ECO:0007669"/>
    <property type="project" value="UniProtKB-UniRule"/>
</dbReference>
<dbReference type="HAMAP" id="MF_02079">
    <property type="entry name" value="PGT_RodA"/>
    <property type="match status" value="1"/>
</dbReference>
<accession>A4BLX2</accession>
<gene>
    <name evidence="11" type="primary">mrdB</name>
    <name evidence="11" type="synonym">rodA</name>
    <name evidence="12" type="ORF">NB231_15858</name>
</gene>
<keyword evidence="3 11" id="KW-0328">Glycosyltransferase</keyword>
<dbReference type="UniPathway" id="UPA00219"/>
<dbReference type="GO" id="GO:0008360">
    <property type="term" value="P:regulation of cell shape"/>
    <property type="evidence" value="ECO:0007669"/>
    <property type="project" value="UniProtKB-KW"/>
</dbReference>
<evidence type="ECO:0000313" key="12">
    <source>
        <dbReference type="EMBL" id="EAR23310.1"/>
    </source>
</evidence>
<evidence type="ECO:0000256" key="2">
    <source>
        <dbReference type="ARBA" id="ARBA00022475"/>
    </source>
</evidence>
<keyword evidence="4 11" id="KW-0808">Transferase</keyword>
<keyword evidence="8 11" id="KW-1133">Transmembrane helix</keyword>